<keyword evidence="5" id="KW-1133">Transmembrane helix</keyword>
<dbReference type="InterPro" id="IPR002142">
    <property type="entry name" value="Peptidase_S49"/>
</dbReference>
<proteinExistence type="inferred from homology"/>
<name>A0A1D8S295_9EURY</name>
<dbReference type="OrthoDB" id="27099at2157"/>
<evidence type="ECO:0000313" key="7">
    <source>
        <dbReference type="EMBL" id="AOW79466.1"/>
    </source>
</evidence>
<organism evidence="7 9">
    <name type="scientific">Halodesulfurarchaeum formicicum</name>
    <dbReference type="NCBI Taxonomy" id="1873524"/>
    <lineage>
        <taxon>Archaea</taxon>
        <taxon>Methanobacteriati</taxon>
        <taxon>Methanobacteriota</taxon>
        <taxon>Stenosarchaea group</taxon>
        <taxon>Halobacteria</taxon>
        <taxon>Halobacteriales</taxon>
        <taxon>Halobacteriaceae</taxon>
        <taxon>Halodesulfurarchaeum</taxon>
    </lineage>
</organism>
<evidence type="ECO:0000256" key="1">
    <source>
        <dbReference type="ARBA" id="ARBA00008683"/>
    </source>
</evidence>
<reference evidence="8" key="3">
    <citation type="journal article" date="2017" name="ISME J.">
        <title>Discovery of anaerobic lithoheterotrophic haloarchaea, ubiquitous in hypersaline habitats.</title>
        <authorList>
            <person name="Sorokin D.Y."/>
            <person name="Messina E."/>
            <person name="Smedile F."/>
            <person name="Roman P."/>
            <person name="Damste J.S.S."/>
            <person name="Ciordia S."/>
            <person name="Mena M.C."/>
            <person name="Ferrer M."/>
            <person name="Golyshin P.N."/>
            <person name="Kublanov I.V."/>
            <person name="Samarov N.I."/>
            <person name="Toshchakov S.V."/>
            <person name="La Cono V."/>
            <person name="Yakimov M.M."/>
        </authorList>
    </citation>
    <scope>NUCLEOTIDE SEQUENCE</scope>
    <source>
        <strain evidence="8">HSR6</strain>
    </source>
</reference>
<keyword evidence="5" id="KW-0812">Transmembrane</keyword>
<dbReference type="AlphaFoldDB" id="A0A1D8S295"/>
<evidence type="ECO:0000313" key="8">
    <source>
        <dbReference type="EMBL" id="APE94719.1"/>
    </source>
</evidence>
<gene>
    <name evidence="8" type="ORF">HSR6_0251</name>
    <name evidence="7" type="ORF">HTSR_0264</name>
</gene>
<feature type="domain" description="Peptidase S49" evidence="6">
    <location>
        <begin position="170"/>
        <end position="238"/>
    </location>
</feature>
<dbReference type="CDD" id="cd07023">
    <property type="entry name" value="S49_Sppa_N_C"/>
    <property type="match status" value="1"/>
</dbReference>
<dbReference type="Proteomes" id="UP000186165">
    <property type="component" value="Chromosome"/>
</dbReference>
<evidence type="ECO:0000256" key="2">
    <source>
        <dbReference type="ARBA" id="ARBA00022670"/>
    </source>
</evidence>
<dbReference type="InterPro" id="IPR029045">
    <property type="entry name" value="ClpP/crotonase-like_dom_sf"/>
</dbReference>
<dbReference type="Proteomes" id="UP000185608">
    <property type="component" value="Chromosome"/>
</dbReference>
<dbReference type="STRING" id="1873524.HSR6_0251"/>
<keyword evidence="4" id="KW-0720">Serine protease</keyword>
<reference evidence="10" key="2">
    <citation type="submission" date="2016-08" db="EMBL/GenBank/DDBJ databases">
        <title>Discovery of first anaerobic lithoheterotrophic haloarchae widely represented in hypersaline habitats.</title>
        <authorList>
            <person name="Sorokin D.Y."/>
            <person name="Kublanov I.V."/>
            <person name="Roman P."/>
            <person name="Sinninghe Damste J.S."/>
            <person name="Golyshin P.N."/>
            <person name="Rojo D."/>
            <person name="Ciordia S."/>
            <person name="Mena Md.C."/>
            <person name="Ferrer M."/>
            <person name="Smedile F."/>
            <person name="Messina E."/>
            <person name="La Cono V."/>
            <person name="Yakimov M.M."/>
        </authorList>
    </citation>
    <scope>NUCLEOTIDE SEQUENCE [LARGE SCALE GENOMIC DNA]</scope>
    <source>
        <strain evidence="10">HSR6</strain>
    </source>
</reference>
<dbReference type="RefSeq" id="WP_070364233.1">
    <property type="nucleotide sequence ID" value="NZ_CP016070.1"/>
</dbReference>
<keyword evidence="2" id="KW-0645">Protease</keyword>
<sequence>MSNRIDDFVRELLSSYAVLAIIGILVGAILIPPGLGAVAGADGTVAVVTIDESITGATADTTAQELRDVREDDSIDAVVLRVDSGGGAVTGSETQYRAVKRLAQEKPVVTSVRSMAASGAYYTILPSDTIYAQPSSMVGHVGVIASYADSEGVPASMTSGPDKASGATIDEYQAQLETLKRSFVSTVMNERGEEITLSRTEVAQAKIYTGAEAVENGYADRIGGLETAIQAAAEKADLGSYETEHRDPVSITDLLSLIGLESGSTTPETLFHSPGVDRVRYLALWGTPAEIGTNSTEVTTYAG</sequence>
<dbReference type="PANTHER" id="PTHR42987">
    <property type="entry name" value="PEPTIDASE S49"/>
    <property type="match status" value="1"/>
</dbReference>
<comment type="similarity">
    <text evidence="1">Belongs to the peptidase S49 family.</text>
</comment>
<accession>A0A1D8S295</accession>
<evidence type="ECO:0000256" key="3">
    <source>
        <dbReference type="ARBA" id="ARBA00022801"/>
    </source>
</evidence>
<dbReference type="Gene3D" id="3.90.226.10">
    <property type="entry name" value="2-enoyl-CoA Hydratase, Chain A, domain 1"/>
    <property type="match status" value="1"/>
</dbReference>
<feature type="domain" description="Peptidase S49" evidence="6">
    <location>
        <begin position="101"/>
        <end position="149"/>
    </location>
</feature>
<dbReference type="GO" id="GO:0008236">
    <property type="term" value="F:serine-type peptidase activity"/>
    <property type="evidence" value="ECO:0007669"/>
    <property type="project" value="UniProtKB-KW"/>
</dbReference>
<evidence type="ECO:0000259" key="6">
    <source>
        <dbReference type="Pfam" id="PF01343"/>
    </source>
</evidence>
<feature type="transmembrane region" description="Helical" evidence="5">
    <location>
        <begin position="12"/>
        <end position="31"/>
    </location>
</feature>
<dbReference type="EMBL" id="CP016070">
    <property type="protein sequence ID" value="AOW79466.1"/>
    <property type="molecule type" value="Genomic_DNA"/>
</dbReference>
<keyword evidence="3" id="KW-0378">Hydrolase</keyword>
<accession>A0A1J1AAG7</accession>
<dbReference type="PATRIC" id="fig|1855411.3.peg.260"/>
<dbReference type="GeneID" id="30416775"/>
<evidence type="ECO:0000256" key="5">
    <source>
        <dbReference type="SAM" id="Phobius"/>
    </source>
</evidence>
<protein>
    <submittedName>
        <fullName evidence="7">Peptidase S49</fullName>
    </submittedName>
</protein>
<dbReference type="SUPFAM" id="SSF52096">
    <property type="entry name" value="ClpP/crotonase"/>
    <property type="match status" value="1"/>
</dbReference>
<reference evidence="7 9" key="1">
    <citation type="submission" date="2016-06" db="EMBL/GenBank/DDBJ databases">
        <title>Discovery of anaerobic lithoheterotrophic haloarchaeon capable of sulfur respiration by hydrogen and formate.</title>
        <authorList>
            <person name="Sorokin D.Y."/>
            <person name="Kublanov I.V."/>
            <person name="Roman P."/>
            <person name="Sinninghe Damste J.S."/>
            <person name="Golyshin P.N."/>
            <person name="Rojo D."/>
            <person name="Ciordia S."/>
            <person name="Mena Md.C."/>
            <person name="Ferrer M."/>
            <person name="Smedile F."/>
            <person name="Messina E."/>
            <person name="La Cono V."/>
            <person name="Yakimov M.M."/>
        </authorList>
    </citation>
    <scope>NUCLEOTIDE SEQUENCE [LARGE SCALE GENOMIC DNA]</scope>
    <source>
        <strain evidence="7 9">HTSR1</strain>
    </source>
</reference>
<keyword evidence="5" id="KW-0472">Membrane</keyword>
<dbReference type="GO" id="GO:0006508">
    <property type="term" value="P:proteolysis"/>
    <property type="evidence" value="ECO:0007669"/>
    <property type="project" value="UniProtKB-KW"/>
</dbReference>
<evidence type="ECO:0000313" key="9">
    <source>
        <dbReference type="Proteomes" id="UP000185608"/>
    </source>
</evidence>
<dbReference type="KEGG" id="hhsr:HSR6_0251"/>
<dbReference type="KEGG" id="halh:HTSR_0264"/>
<dbReference type="EMBL" id="CP016804">
    <property type="protein sequence ID" value="APE94719.1"/>
    <property type="molecule type" value="Genomic_DNA"/>
</dbReference>
<dbReference type="InterPro" id="IPR047272">
    <property type="entry name" value="S49_SppA_C"/>
</dbReference>
<dbReference type="PANTHER" id="PTHR42987:SF4">
    <property type="entry name" value="PROTEASE SOHB-RELATED"/>
    <property type="match status" value="1"/>
</dbReference>
<dbReference type="Pfam" id="PF01343">
    <property type="entry name" value="Peptidase_S49"/>
    <property type="match status" value="2"/>
</dbReference>
<keyword evidence="10" id="KW-1185">Reference proteome</keyword>
<evidence type="ECO:0000256" key="4">
    <source>
        <dbReference type="ARBA" id="ARBA00022825"/>
    </source>
</evidence>
<evidence type="ECO:0000313" key="10">
    <source>
        <dbReference type="Proteomes" id="UP000186165"/>
    </source>
</evidence>